<dbReference type="Pfam" id="PF01553">
    <property type="entry name" value="Acyltransferase"/>
    <property type="match status" value="1"/>
</dbReference>
<dbReference type="PANTHER" id="PTHR10434">
    <property type="entry name" value="1-ACYL-SN-GLYCEROL-3-PHOSPHATE ACYLTRANSFERASE"/>
    <property type="match status" value="1"/>
</dbReference>
<evidence type="ECO:0000256" key="2">
    <source>
        <dbReference type="ARBA" id="ARBA00023315"/>
    </source>
</evidence>
<evidence type="ECO:0000313" key="5">
    <source>
        <dbReference type="Proteomes" id="UP000178615"/>
    </source>
</evidence>
<evidence type="ECO:0000313" key="4">
    <source>
        <dbReference type="EMBL" id="OGC45368.1"/>
    </source>
</evidence>
<dbReference type="GO" id="GO:0003841">
    <property type="term" value="F:1-acylglycerol-3-phosphate O-acyltransferase activity"/>
    <property type="evidence" value="ECO:0007669"/>
    <property type="project" value="TreeGrafter"/>
</dbReference>
<evidence type="ECO:0000256" key="1">
    <source>
        <dbReference type="ARBA" id="ARBA00022679"/>
    </source>
</evidence>
<dbReference type="AlphaFoldDB" id="A0A1F4UK61"/>
<dbReference type="SUPFAM" id="SSF69593">
    <property type="entry name" value="Glycerol-3-phosphate (1)-acyltransferase"/>
    <property type="match status" value="1"/>
</dbReference>
<name>A0A1F4UK61_UNCKA</name>
<sequence>MEGKENLPEKGPVIVCANHNDYLDSPIILFSLGKDIWGIAGSNYRYNPMVFLYRMLGRVIFIRRGESDRVAIKKALEVLKKGYYLGMAPEGTRSKTGKLARGKPGPAYLAGLTDAWIVPVGIIGSKGAFKNIFRKRTKIKVIIGKPFKLSKVDDPNPGKKWQYLTDTRIMPAIAELLPTDMRGVYE</sequence>
<dbReference type="Proteomes" id="UP000178615">
    <property type="component" value="Unassembled WGS sequence"/>
</dbReference>
<dbReference type="PANTHER" id="PTHR10434:SF11">
    <property type="entry name" value="1-ACYL-SN-GLYCEROL-3-PHOSPHATE ACYLTRANSFERASE"/>
    <property type="match status" value="1"/>
</dbReference>
<evidence type="ECO:0000259" key="3">
    <source>
        <dbReference type="SMART" id="SM00563"/>
    </source>
</evidence>
<feature type="domain" description="Phospholipid/glycerol acyltransferase" evidence="3">
    <location>
        <begin position="13"/>
        <end position="125"/>
    </location>
</feature>
<reference evidence="4 5" key="1">
    <citation type="journal article" date="2016" name="Nat. Commun.">
        <title>Thousands of microbial genomes shed light on interconnected biogeochemical processes in an aquifer system.</title>
        <authorList>
            <person name="Anantharaman K."/>
            <person name="Brown C.T."/>
            <person name="Hug L.A."/>
            <person name="Sharon I."/>
            <person name="Castelle C.J."/>
            <person name="Probst A.J."/>
            <person name="Thomas B.C."/>
            <person name="Singh A."/>
            <person name="Wilkins M.J."/>
            <person name="Karaoz U."/>
            <person name="Brodie E.L."/>
            <person name="Williams K.H."/>
            <person name="Hubbard S.S."/>
            <person name="Banfield J.F."/>
        </authorList>
    </citation>
    <scope>NUCLEOTIDE SEQUENCE [LARGE SCALE GENOMIC DNA]</scope>
</reference>
<comment type="caution">
    <text evidence="4">The sequence shown here is derived from an EMBL/GenBank/DDBJ whole genome shotgun (WGS) entry which is preliminary data.</text>
</comment>
<dbReference type="EMBL" id="MEUV01000041">
    <property type="protein sequence ID" value="OGC45368.1"/>
    <property type="molecule type" value="Genomic_DNA"/>
</dbReference>
<organism evidence="4 5">
    <name type="scientific">candidate division WWE3 bacterium RBG_19FT_COMBO_34_6</name>
    <dbReference type="NCBI Taxonomy" id="1802612"/>
    <lineage>
        <taxon>Bacteria</taxon>
        <taxon>Katanobacteria</taxon>
    </lineage>
</organism>
<dbReference type="CDD" id="cd07989">
    <property type="entry name" value="LPLAT_AGPAT-like"/>
    <property type="match status" value="1"/>
</dbReference>
<dbReference type="InterPro" id="IPR002123">
    <property type="entry name" value="Plipid/glycerol_acylTrfase"/>
</dbReference>
<keyword evidence="2" id="KW-0012">Acyltransferase</keyword>
<dbReference type="SMART" id="SM00563">
    <property type="entry name" value="PlsC"/>
    <property type="match status" value="1"/>
</dbReference>
<accession>A0A1F4UK61</accession>
<protein>
    <recommendedName>
        <fullName evidence="3">Phospholipid/glycerol acyltransferase domain-containing protein</fullName>
    </recommendedName>
</protein>
<gene>
    <name evidence="4" type="ORF">A2V49_00730</name>
</gene>
<dbReference type="GO" id="GO:0006654">
    <property type="term" value="P:phosphatidic acid biosynthetic process"/>
    <property type="evidence" value="ECO:0007669"/>
    <property type="project" value="TreeGrafter"/>
</dbReference>
<keyword evidence="1" id="KW-0808">Transferase</keyword>
<proteinExistence type="predicted"/>